<accession>A0A7H0I4S6</accession>
<dbReference type="AlphaFoldDB" id="A0A7H0I4S6"/>
<dbReference type="Proteomes" id="UP000516230">
    <property type="component" value="Plasmid unnamed2"/>
</dbReference>
<keyword evidence="2" id="KW-1185">Reference proteome</keyword>
<dbReference type="RefSeq" id="WP_187744835.1">
    <property type="nucleotide sequence ID" value="NZ_CP060826.1"/>
</dbReference>
<gene>
    <name evidence="1" type="ORF">IAG43_32805</name>
</gene>
<dbReference type="InterPro" id="IPR036392">
    <property type="entry name" value="PLAT/LH2_dom_sf"/>
</dbReference>
<dbReference type="KEGG" id="sgj:IAG43_32805"/>
<evidence type="ECO:0000313" key="2">
    <source>
        <dbReference type="Proteomes" id="UP000516230"/>
    </source>
</evidence>
<evidence type="ECO:0008006" key="3">
    <source>
        <dbReference type="Google" id="ProtNLM"/>
    </source>
</evidence>
<name>A0A7H0I4S6_9ACTN</name>
<proteinExistence type="predicted"/>
<sequence>MAPITQIRAHVETADVGGAGSDSWIYLGVGGREFLLDLQGRGDTGRAADDTYWFGEGTNVENAEYNDPRGPQLDTDDLIHFPVYLRMETSGSEPPWCIEMVSVTVNPDSRDARSYTHPALRPHGERGRIWLDDKSGKALYLRPVGSLQSV</sequence>
<evidence type="ECO:0000313" key="1">
    <source>
        <dbReference type="EMBL" id="QNP67792.1"/>
    </source>
</evidence>
<protein>
    <recommendedName>
        <fullName evidence="3">PLAT domain-containing protein</fullName>
    </recommendedName>
</protein>
<keyword evidence="1" id="KW-0614">Plasmid</keyword>
<dbReference type="SUPFAM" id="SSF49723">
    <property type="entry name" value="Lipase/lipooxygenase domain (PLAT/LH2 domain)"/>
    <property type="match status" value="1"/>
</dbReference>
<dbReference type="EMBL" id="CP060826">
    <property type="protein sequence ID" value="QNP67792.1"/>
    <property type="molecule type" value="Genomic_DNA"/>
</dbReference>
<reference evidence="1 2" key="1">
    <citation type="submission" date="2020-08" db="EMBL/GenBank/DDBJ databases">
        <title>A novel species.</title>
        <authorList>
            <person name="Gao J."/>
        </authorList>
    </citation>
    <scope>NUCLEOTIDE SEQUENCE [LARGE SCALE GENOMIC DNA]</scope>
    <source>
        <strain evidence="1 2">CRPJ-33</strain>
        <plasmid evidence="1 2">unnamed2</plasmid>
    </source>
</reference>
<geneLocation type="plasmid" evidence="1 2">
    <name>unnamed2</name>
</geneLocation>
<organism evidence="1 2">
    <name type="scientific">Streptomyces genisteinicus</name>
    <dbReference type="NCBI Taxonomy" id="2768068"/>
    <lineage>
        <taxon>Bacteria</taxon>
        <taxon>Bacillati</taxon>
        <taxon>Actinomycetota</taxon>
        <taxon>Actinomycetes</taxon>
        <taxon>Kitasatosporales</taxon>
        <taxon>Streptomycetaceae</taxon>
        <taxon>Streptomyces</taxon>
    </lineage>
</organism>